<reference evidence="2 3" key="1">
    <citation type="journal article" date="2017" name="Curr. Biol.">
        <title>Genome architecture and evolution of a unichromosomal asexual nematode.</title>
        <authorList>
            <person name="Fradin H."/>
            <person name="Zegar C."/>
            <person name="Gutwein M."/>
            <person name="Lucas J."/>
            <person name="Kovtun M."/>
            <person name="Corcoran D."/>
            <person name="Baugh L.R."/>
            <person name="Kiontke K."/>
            <person name="Gunsalus K."/>
            <person name="Fitch D.H."/>
            <person name="Piano F."/>
        </authorList>
    </citation>
    <scope>NUCLEOTIDE SEQUENCE [LARGE SCALE GENOMIC DNA]</scope>
    <source>
        <strain evidence="2">PF1309</strain>
    </source>
</reference>
<protein>
    <submittedName>
        <fullName evidence="2">Uncharacterized protein</fullName>
    </submittedName>
</protein>
<proteinExistence type="predicted"/>
<feature type="region of interest" description="Disordered" evidence="1">
    <location>
        <begin position="1"/>
        <end position="39"/>
    </location>
</feature>
<feature type="compositionally biased region" description="Polar residues" evidence="1">
    <location>
        <begin position="9"/>
        <end position="22"/>
    </location>
</feature>
<evidence type="ECO:0000313" key="2">
    <source>
        <dbReference type="EMBL" id="PAV58675.1"/>
    </source>
</evidence>
<organism evidence="2 3">
    <name type="scientific">Diploscapter pachys</name>
    <dbReference type="NCBI Taxonomy" id="2018661"/>
    <lineage>
        <taxon>Eukaryota</taxon>
        <taxon>Metazoa</taxon>
        <taxon>Ecdysozoa</taxon>
        <taxon>Nematoda</taxon>
        <taxon>Chromadorea</taxon>
        <taxon>Rhabditida</taxon>
        <taxon>Rhabditina</taxon>
        <taxon>Rhabditomorpha</taxon>
        <taxon>Rhabditoidea</taxon>
        <taxon>Rhabditidae</taxon>
        <taxon>Diploscapter</taxon>
    </lineage>
</organism>
<dbReference type="Proteomes" id="UP000218231">
    <property type="component" value="Unassembled WGS sequence"/>
</dbReference>
<comment type="caution">
    <text evidence="2">The sequence shown here is derived from an EMBL/GenBank/DDBJ whole genome shotgun (WGS) entry which is preliminary data.</text>
</comment>
<gene>
    <name evidence="2" type="ORF">WR25_10057</name>
</gene>
<dbReference type="AlphaFoldDB" id="A0A2A2JAK9"/>
<keyword evidence="3" id="KW-1185">Reference proteome</keyword>
<sequence length="91" mass="10033">MPIPPMWPRNSTAVTSAPSLCQTEPCKWRTNSNESNERAPVDETIVSSSIVMPGKGVTSEPVAMRMFLAVMFSVEPSFFFTETWLGPVIVP</sequence>
<name>A0A2A2JAK9_9BILA</name>
<dbReference type="EMBL" id="LIAE01010566">
    <property type="protein sequence ID" value="PAV58675.1"/>
    <property type="molecule type" value="Genomic_DNA"/>
</dbReference>
<dbReference type="OrthoDB" id="10503639at2759"/>
<evidence type="ECO:0000313" key="3">
    <source>
        <dbReference type="Proteomes" id="UP000218231"/>
    </source>
</evidence>
<accession>A0A2A2JAK9</accession>
<evidence type="ECO:0000256" key="1">
    <source>
        <dbReference type="SAM" id="MobiDB-lite"/>
    </source>
</evidence>